<name>A0AAD1WKE9_PELCU</name>
<protein>
    <submittedName>
        <fullName evidence="1">Uncharacterized protein</fullName>
    </submittedName>
</protein>
<dbReference type="EMBL" id="OW240919">
    <property type="protein sequence ID" value="CAH2311069.1"/>
    <property type="molecule type" value="Genomic_DNA"/>
</dbReference>
<organism evidence="1 2">
    <name type="scientific">Pelobates cultripes</name>
    <name type="common">Western spadefoot toad</name>
    <dbReference type="NCBI Taxonomy" id="61616"/>
    <lineage>
        <taxon>Eukaryota</taxon>
        <taxon>Metazoa</taxon>
        <taxon>Chordata</taxon>
        <taxon>Craniata</taxon>
        <taxon>Vertebrata</taxon>
        <taxon>Euteleostomi</taxon>
        <taxon>Amphibia</taxon>
        <taxon>Batrachia</taxon>
        <taxon>Anura</taxon>
        <taxon>Pelobatoidea</taxon>
        <taxon>Pelobatidae</taxon>
        <taxon>Pelobates</taxon>
    </lineage>
</organism>
<sequence length="68" mass="7122">MMSTSDACAPCGMPDDLTGPAPFAILACFSPTSPIQLYQILDTDVVTAGPPLSSRLIRLLRSPCLNGL</sequence>
<reference evidence="1" key="1">
    <citation type="submission" date="2022-03" db="EMBL/GenBank/DDBJ databases">
        <authorList>
            <person name="Alioto T."/>
            <person name="Alioto T."/>
            <person name="Gomez Garrido J."/>
        </authorList>
    </citation>
    <scope>NUCLEOTIDE SEQUENCE</scope>
</reference>
<keyword evidence="2" id="KW-1185">Reference proteome</keyword>
<accession>A0AAD1WKE9</accession>
<proteinExistence type="predicted"/>
<dbReference type="AlphaFoldDB" id="A0AAD1WKE9"/>
<dbReference type="Proteomes" id="UP001295444">
    <property type="component" value="Chromosome 08"/>
</dbReference>
<gene>
    <name evidence="1" type="ORF">PECUL_23A003466</name>
</gene>
<evidence type="ECO:0000313" key="2">
    <source>
        <dbReference type="Proteomes" id="UP001295444"/>
    </source>
</evidence>
<evidence type="ECO:0000313" key="1">
    <source>
        <dbReference type="EMBL" id="CAH2311069.1"/>
    </source>
</evidence>